<dbReference type="PANTHER" id="PTHR30255:SF2">
    <property type="entry name" value="SINGLE-STRANDED-DNA-SPECIFIC EXONUCLEASE RECJ"/>
    <property type="match status" value="1"/>
</dbReference>
<dbReference type="GO" id="GO:0003676">
    <property type="term" value="F:nucleic acid binding"/>
    <property type="evidence" value="ECO:0007669"/>
    <property type="project" value="InterPro"/>
</dbReference>
<gene>
    <name evidence="9" type="ORF">HELGO_WM55424</name>
</gene>
<sequence>MQKRWEFTEYDVTEATELHQQLKIHPIFCQLLVQRGINTFESAKKFFRPQLSHLHDPFLMKGMEKAVQRIGQAIIKKEKILVYGDYDVDGTTSVALIYRFFAKYHAHLDRYLPDRYKEGYGISIKGIEYAAANQCTLIIALDCGIKAHEAIQFANQKNIDVLVCDHHLPSDVLPEAYAILNPKQADCHYPYKELSGCAIGFKLIEGFAQFYTLSFEKEVRPMLDLVAISLACDFVPLRGENRVLSHFGLQQLNQNPRLGLRVLMDLLGKSTAYNVRDVVFGIGPLINAAGRLLHASKAVDLLIAQEETKAKDLAKELLGINQERRDIEHDIVLEAKQIVEHDLFFAEKKATVLFKETWHKGVIGIVASKMVDQYHKPTIIFTESNGRIVGSARSVPGFDVYQAIAQCEDLLVNYGGHKYAAGLTLKPSNFEAFKQRFQQIVAQNIHPLQEQAILYIDAPLKLEHINAKFWQLLEQFAPFGPQNMRPVFSSKDLRDTGYSKVLKNRHLKLVVQEQKGATMDGIAFGFGAYINDLQAQKLFEMCYVLEENNFKGRKKLQLNVKDMRFRS</sequence>
<dbReference type="Gene3D" id="3.90.1640.30">
    <property type="match status" value="1"/>
</dbReference>
<dbReference type="PANTHER" id="PTHR30255">
    <property type="entry name" value="SINGLE-STRANDED-DNA-SPECIFIC EXONUCLEASE RECJ"/>
    <property type="match status" value="1"/>
</dbReference>
<protein>
    <recommendedName>
        <fullName evidence="2">Single-stranded-DNA-specific exonuclease RecJ</fullName>
    </recommendedName>
</protein>
<evidence type="ECO:0000259" key="8">
    <source>
        <dbReference type="Pfam" id="PF17768"/>
    </source>
</evidence>
<dbReference type="SUPFAM" id="SSF64182">
    <property type="entry name" value="DHH phosphoesterases"/>
    <property type="match status" value="1"/>
</dbReference>
<evidence type="ECO:0000259" key="6">
    <source>
        <dbReference type="Pfam" id="PF01368"/>
    </source>
</evidence>
<evidence type="ECO:0000256" key="3">
    <source>
        <dbReference type="ARBA" id="ARBA00022722"/>
    </source>
</evidence>
<dbReference type="Pfam" id="PF01368">
    <property type="entry name" value="DHH"/>
    <property type="match status" value="1"/>
</dbReference>
<dbReference type="GO" id="GO:0008409">
    <property type="term" value="F:5'-3' exonuclease activity"/>
    <property type="evidence" value="ECO:0007669"/>
    <property type="project" value="InterPro"/>
</dbReference>
<evidence type="ECO:0000256" key="5">
    <source>
        <dbReference type="ARBA" id="ARBA00022839"/>
    </source>
</evidence>
<dbReference type="InterPro" id="IPR004610">
    <property type="entry name" value="RecJ"/>
</dbReference>
<feature type="domain" description="RecJ OB" evidence="8">
    <location>
        <begin position="456"/>
        <end position="562"/>
    </location>
</feature>
<evidence type="ECO:0000256" key="4">
    <source>
        <dbReference type="ARBA" id="ARBA00022801"/>
    </source>
</evidence>
<keyword evidence="4 9" id="KW-0378">Hydrolase</keyword>
<name>A0A6S6UJ83_9BACT</name>
<feature type="domain" description="DDH" evidence="6">
    <location>
        <begin position="79"/>
        <end position="228"/>
    </location>
</feature>
<reference evidence="9" key="1">
    <citation type="submission" date="2020-01" db="EMBL/GenBank/DDBJ databases">
        <authorList>
            <person name="Meier V. D."/>
            <person name="Meier V D."/>
        </authorList>
    </citation>
    <scope>NUCLEOTIDE SEQUENCE</scope>
    <source>
        <strain evidence="9">HLG_WM_MAG_10</strain>
    </source>
</reference>
<dbReference type="InterPro" id="IPR051673">
    <property type="entry name" value="SSDNA_exonuclease_RecJ"/>
</dbReference>
<dbReference type="Gene3D" id="3.10.310.30">
    <property type="match status" value="1"/>
</dbReference>
<dbReference type="GO" id="GO:0006281">
    <property type="term" value="P:DNA repair"/>
    <property type="evidence" value="ECO:0007669"/>
    <property type="project" value="InterPro"/>
</dbReference>
<dbReference type="EMBL" id="CACVAQ010000430">
    <property type="protein sequence ID" value="CAA6828480.1"/>
    <property type="molecule type" value="Genomic_DNA"/>
</dbReference>
<evidence type="ECO:0000313" key="9">
    <source>
        <dbReference type="EMBL" id="CAA6828480.1"/>
    </source>
</evidence>
<organism evidence="9">
    <name type="scientific">uncultured Aureispira sp</name>
    <dbReference type="NCBI Taxonomy" id="1331704"/>
    <lineage>
        <taxon>Bacteria</taxon>
        <taxon>Pseudomonadati</taxon>
        <taxon>Bacteroidota</taxon>
        <taxon>Saprospiria</taxon>
        <taxon>Saprospirales</taxon>
        <taxon>Saprospiraceae</taxon>
        <taxon>Aureispira</taxon>
        <taxon>environmental samples</taxon>
    </lineage>
</organism>
<dbReference type="NCBIfam" id="TIGR00644">
    <property type="entry name" value="recJ"/>
    <property type="match status" value="1"/>
</dbReference>
<dbReference type="InterPro" id="IPR001667">
    <property type="entry name" value="DDH_dom"/>
</dbReference>
<dbReference type="InterPro" id="IPR038763">
    <property type="entry name" value="DHH_sf"/>
</dbReference>
<dbReference type="AlphaFoldDB" id="A0A6S6UJ83"/>
<proteinExistence type="inferred from homology"/>
<dbReference type="Pfam" id="PF17768">
    <property type="entry name" value="RecJ_OB"/>
    <property type="match status" value="1"/>
</dbReference>
<evidence type="ECO:0000256" key="2">
    <source>
        <dbReference type="ARBA" id="ARBA00019841"/>
    </source>
</evidence>
<keyword evidence="3" id="KW-0540">Nuclease</keyword>
<comment type="similarity">
    <text evidence="1">Belongs to the RecJ family.</text>
</comment>
<accession>A0A6S6UJ83</accession>
<dbReference type="GO" id="GO:0006310">
    <property type="term" value="P:DNA recombination"/>
    <property type="evidence" value="ECO:0007669"/>
    <property type="project" value="InterPro"/>
</dbReference>
<evidence type="ECO:0000259" key="7">
    <source>
        <dbReference type="Pfam" id="PF02272"/>
    </source>
</evidence>
<evidence type="ECO:0000256" key="1">
    <source>
        <dbReference type="ARBA" id="ARBA00005915"/>
    </source>
</evidence>
<dbReference type="Pfam" id="PF02272">
    <property type="entry name" value="DHHA1"/>
    <property type="match status" value="1"/>
</dbReference>
<dbReference type="InterPro" id="IPR041122">
    <property type="entry name" value="RecJ_OB"/>
</dbReference>
<keyword evidence="5 9" id="KW-0269">Exonuclease</keyword>
<dbReference type="InterPro" id="IPR003156">
    <property type="entry name" value="DHHA1_dom"/>
</dbReference>
<feature type="domain" description="DHHA1" evidence="7">
    <location>
        <begin position="349"/>
        <end position="442"/>
    </location>
</feature>